<evidence type="ECO:0000313" key="1">
    <source>
        <dbReference type="EMBL" id="KJR79213.1"/>
    </source>
</evidence>
<comment type="caution">
    <text evidence="1">The sequence shown here is derived from an EMBL/GenBank/DDBJ whole genome shotgun (WGS) entry which is preliminary data.</text>
</comment>
<name>A0A0F2LNQ3_9CREN</name>
<sequence>MSFLKFCHFLKTFYQDITRIVPRIKLVTTVKVLSSRWQYKPKISSLNAEVLKISSHFERLKTLPIFQLKLRTMRPKKAIVITRK</sequence>
<proteinExistence type="predicted"/>
<organism evidence="1">
    <name type="scientific">Candidatus Aramenus sulfurataquae</name>
    <dbReference type="NCBI Taxonomy" id="1326980"/>
    <lineage>
        <taxon>Archaea</taxon>
        <taxon>Thermoproteota</taxon>
        <taxon>Thermoprotei</taxon>
        <taxon>Sulfolobales</taxon>
        <taxon>Sulfolobaceae</taxon>
        <taxon>Candidatus Aramenus</taxon>
    </lineage>
</organism>
<accession>A0A0F2LNQ3</accession>
<dbReference type="AlphaFoldDB" id="A0A0F2LNQ3"/>
<reference evidence="1" key="1">
    <citation type="submission" date="2015-03" db="EMBL/GenBank/DDBJ databases">
        <title>Metagenome Sequencing of an Archaeal-Dominated Microbial Community from a Hot Spring at the Los Azufres Geothermal Field, Mexico.</title>
        <authorList>
            <person name="Servin-Garciduenas L.E."/>
            <person name="Martinez-Romero E."/>
        </authorList>
    </citation>
    <scope>NUCLEOTIDE SEQUENCE [LARGE SCALE GENOMIC DNA]</scope>
    <source>
        <strain evidence="1">AZ1-454</strain>
    </source>
</reference>
<dbReference type="EMBL" id="JZWS01000016">
    <property type="protein sequence ID" value="KJR79213.1"/>
    <property type="molecule type" value="Genomic_DNA"/>
</dbReference>
<gene>
    <name evidence="1" type="ORF">TQ35_03045</name>
</gene>
<protein>
    <submittedName>
        <fullName evidence="1">Uncharacterized protein</fullName>
    </submittedName>
</protein>